<dbReference type="AlphaFoldDB" id="A0A9P1I531"/>
<evidence type="ECO:0000313" key="2">
    <source>
        <dbReference type="EMBL" id="CAI5438436.1"/>
    </source>
</evidence>
<keyword evidence="1" id="KW-0812">Transmembrane</keyword>
<evidence type="ECO:0000256" key="1">
    <source>
        <dbReference type="SAM" id="Phobius"/>
    </source>
</evidence>
<keyword evidence="1" id="KW-0472">Membrane</keyword>
<keyword evidence="1" id="KW-1133">Transmembrane helix</keyword>
<dbReference type="Proteomes" id="UP001152747">
    <property type="component" value="Unassembled WGS sequence"/>
</dbReference>
<protein>
    <submittedName>
        <fullName evidence="2">Uncharacterized protein</fullName>
    </submittedName>
</protein>
<evidence type="ECO:0000313" key="3">
    <source>
        <dbReference type="Proteomes" id="UP001152747"/>
    </source>
</evidence>
<sequence>MFNSRRVVGQEQRTKFQAKEEVVGVTLTRTELTLVLTMYVSAVITLVILFEMLKPSISAHLMGPPK</sequence>
<gene>
    <name evidence="2" type="ORF">CAMP_LOCUS1073</name>
</gene>
<organism evidence="2 3">
    <name type="scientific">Caenorhabditis angaria</name>
    <dbReference type="NCBI Taxonomy" id="860376"/>
    <lineage>
        <taxon>Eukaryota</taxon>
        <taxon>Metazoa</taxon>
        <taxon>Ecdysozoa</taxon>
        <taxon>Nematoda</taxon>
        <taxon>Chromadorea</taxon>
        <taxon>Rhabditida</taxon>
        <taxon>Rhabditina</taxon>
        <taxon>Rhabditomorpha</taxon>
        <taxon>Rhabditoidea</taxon>
        <taxon>Rhabditidae</taxon>
        <taxon>Peloderinae</taxon>
        <taxon>Caenorhabditis</taxon>
    </lineage>
</organism>
<comment type="caution">
    <text evidence="2">The sequence shown here is derived from an EMBL/GenBank/DDBJ whole genome shotgun (WGS) entry which is preliminary data.</text>
</comment>
<keyword evidence="3" id="KW-1185">Reference proteome</keyword>
<dbReference type="EMBL" id="CANHGI010000001">
    <property type="protein sequence ID" value="CAI5438436.1"/>
    <property type="molecule type" value="Genomic_DNA"/>
</dbReference>
<proteinExistence type="predicted"/>
<reference evidence="2" key="1">
    <citation type="submission" date="2022-11" db="EMBL/GenBank/DDBJ databases">
        <authorList>
            <person name="Kikuchi T."/>
        </authorList>
    </citation>
    <scope>NUCLEOTIDE SEQUENCE</scope>
    <source>
        <strain evidence="2">PS1010</strain>
    </source>
</reference>
<name>A0A9P1I531_9PELO</name>
<accession>A0A9P1I531</accession>
<feature type="transmembrane region" description="Helical" evidence="1">
    <location>
        <begin position="32"/>
        <end position="53"/>
    </location>
</feature>